<protein>
    <submittedName>
        <fullName evidence="1">Uncharacterized protein</fullName>
    </submittedName>
</protein>
<evidence type="ECO:0000313" key="1">
    <source>
        <dbReference type="EMBL" id="KAK9697948.1"/>
    </source>
</evidence>
<organism evidence="1 2">
    <name type="scientific">Saponaria officinalis</name>
    <name type="common">Common soapwort</name>
    <name type="synonym">Lychnis saponaria</name>
    <dbReference type="NCBI Taxonomy" id="3572"/>
    <lineage>
        <taxon>Eukaryota</taxon>
        <taxon>Viridiplantae</taxon>
        <taxon>Streptophyta</taxon>
        <taxon>Embryophyta</taxon>
        <taxon>Tracheophyta</taxon>
        <taxon>Spermatophyta</taxon>
        <taxon>Magnoliopsida</taxon>
        <taxon>eudicotyledons</taxon>
        <taxon>Gunneridae</taxon>
        <taxon>Pentapetalae</taxon>
        <taxon>Caryophyllales</taxon>
        <taxon>Caryophyllaceae</taxon>
        <taxon>Caryophylleae</taxon>
        <taxon>Saponaria</taxon>
    </lineage>
</organism>
<gene>
    <name evidence="1" type="ORF">RND81_08G072000</name>
</gene>
<accession>A0AAW1J532</accession>
<dbReference type="AlphaFoldDB" id="A0AAW1J532"/>
<dbReference type="EMBL" id="JBDFQZ010000008">
    <property type="protein sequence ID" value="KAK9697948.1"/>
    <property type="molecule type" value="Genomic_DNA"/>
</dbReference>
<keyword evidence="2" id="KW-1185">Reference proteome</keyword>
<evidence type="ECO:0000313" key="2">
    <source>
        <dbReference type="Proteomes" id="UP001443914"/>
    </source>
</evidence>
<proteinExistence type="predicted"/>
<sequence length="110" mass="12421">MVIKRVSPPILPIKSAISDQKSKWSVTTAARLLLSSIRSTPTEGDNVPAPYMTFEAAGFSPEILSEVRYLLQWGAYVVRCTAMSTLYVQQVFFWRLHNGLWSLPYHNSSD</sequence>
<dbReference type="Proteomes" id="UP001443914">
    <property type="component" value="Unassembled WGS sequence"/>
</dbReference>
<name>A0AAW1J532_SAPOF</name>
<comment type="caution">
    <text evidence="1">The sequence shown here is derived from an EMBL/GenBank/DDBJ whole genome shotgun (WGS) entry which is preliminary data.</text>
</comment>
<reference evidence="1" key="1">
    <citation type="submission" date="2024-03" db="EMBL/GenBank/DDBJ databases">
        <title>WGS assembly of Saponaria officinalis var. Norfolk2.</title>
        <authorList>
            <person name="Jenkins J."/>
            <person name="Shu S."/>
            <person name="Grimwood J."/>
            <person name="Barry K."/>
            <person name="Goodstein D."/>
            <person name="Schmutz J."/>
            <person name="Leebens-Mack J."/>
            <person name="Osbourn A."/>
        </authorList>
    </citation>
    <scope>NUCLEOTIDE SEQUENCE [LARGE SCALE GENOMIC DNA]</scope>
    <source>
        <strain evidence="1">JIC</strain>
    </source>
</reference>